<dbReference type="PROSITE" id="PS00061">
    <property type="entry name" value="ADH_SHORT"/>
    <property type="match status" value="1"/>
</dbReference>
<evidence type="ECO:0000256" key="1">
    <source>
        <dbReference type="ARBA" id="ARBA00006484"/>
    </source>
</evidence>
<gene>
    <name evidence="3" type="ORF">UY57_C0002G0009</name>
</gene>
<sequence length="215" mass="23045">MQAPTHSLEILVTGASGGIGSAIVEELQKRDCHVIGTDRNDADMSSYEDIKHLALSALQEKLDWVVYAHGFIDAETDLAKQLRENITATFDINTLSNIYLTQMLLSRIGTGIIFISSTAALSPNGRFAAYSASKAAVNAFAQALAKHRPALTCITVCPGPTMTAMRKKIASDAALSQSPEAVARTVADIISGRSKYKSGDIVIVKDGNDSLYREL</sequence>
<dbReference type="Proteomes" id="UP000034120">
    <property type="component" value="Unassembled WGS sequence"/>
</dbReference>
<dbReference type="SUPFAM" id="SSF51735">
    <property type="entry name" value="NAD(P)-binding Rossmann-fold domains"/>
    <property type="match status" value="1"/>
</dbReference>
<protein>
    <submittedName>
        <fullName evidence="3">Uncharacterized protein</fullName>
    </submittedName>
</protein>
<organism evidence="3 4">
    <name type="scientific">Candidatus Kaiserbacteria bacterium GW2011_GWB1_50_17</name>
    <dbReference type="NCBI Taxonomy" id="1618673"/>
    <lineage>
        <taxon>Bacteria</taxon>
        <taxon>Candidatus Kaiseribacteriota</taxon>
    </lineage>
</organism>
<evidence type="ECO:0000313" key="3">
    <source>
        <dbReference type="EMBL" id="KKW18068.1"/>
    </source>
</evidence>
<dbReference type="PANTHER" id="PTHR42901">
    <property type="entry name" value="ALCOHOL DEHYDROGENASE"/>
    <property type="match status" value="1"/>
</dbReference>
<comment type="caution">
    <text evidence="3">The sequence shown here is derived from an EMBL/GenBank/DDBJ whole genome shotgun (WGS) entry which is preliminary data.</text>
</comment>
<dbReference type="InterPro" id="IPR002347">
    <property type="entry name" value="SDR_fam"/>
</dbReference>
<comment type="similarity">
    <text evidence="1">Belongs to the short-chain dehydrogenases/reductases (SDR) family.</text>
</comment>
<evidence type="ECO:0000313" key="4">
    <source>
        <dbReference type="Proteomes" id="UP000034120"/>
    </source>
</evidence>
<dbReference type="PANTHER" id="PTHR42901:SF1">
    <property type="entry name" value="ALCOHOL DEHYDROGENASE"/>
    <property type="match status" value="1"/>
</dbReference>
<dbReference type="GO" id="GO:0016491">
    <property type="term" value="F:oxidoreductase activity"/>
    <property type="evidence" value="ECO:0007669"/>
    <property type="project" value="UniProtKB-KW"/>
</dbReference>
<evidence type="ECO:0000256" key="2">
    <source>
        <dbReference type="ARBA" id="ARBA00023002"/>
    </source>
</evidence>
<dbReference type="Gene3D" id="3.40.50.720">
    <property type="entry name" value="NAD(P)-binding Rossmann-like Domain"/>
    <property type="match status" value="1"/>
</dbReference>
<proteinExistence type="inferred from homology"/>
<reference evidence="3 4" key="1">
    <citation type="journal article" date="2015" name="Nature">
        <title>rRNA introns, odd ribosomes, and small enigmatic genomes across a large radiation of phyla.</title>
        <authorList>
            <person name="Brown C.T."/>
            <person name="Hug L.A."/>
            <person name="Thomas B.C."/>
            <person name="Sharon I."/>
            <person name="Castelle C.J."/>
            <person name="Singh A."/>
            <person name="Wilkins M.J."/>
            <person name="Williams K.H."/>
            <person name="Banfield J.F."/>
        </authorList>
    </citation>
    <scope>NUCLEOTIDE SEQUENCE [LARGE SCALE GENOMIC DNA]</scope>
</reference>
<dbReference type="PRINTS" id="PR00081">
    <property type="entry name" value="GDHRDH"/>
</dbReference>
<accession>A0A0G1WGZ5</accession>
<dbReference type="AlphaFoldDB" id="A0A0G1WGZ5"/>
<dbReference type="Pfam" id="PF00106">
    <property type="entry name" value="adh_short"/>
    <property type="match status" value="1"/>
</dbReference>
<dbReference type="InterPro" id="IPR020904">
    <property type="entry name" value="Sc_DH/Rdtase_CS"/>
</dbReference>
<keyword evidence="2" id="KW-0560">Oxidoreductase</keyword>
<dbReference type="InterPro" id="IPR036291">
    <property type="entry name" value="NAD(P)-bd_dom_sf"/>
</dbReference>
<dbReference type="CDD" id="cd05233">
    <property type="entry name" value="SDR_c"/>
    <property type="match status" value="1"/>
</dbReference>
<dbReference type="EMBL" id="LCQM01000002">
    <property type="protein sequence ID" value="KKW18068.1"/>
    <property type="molecule type" value="Genomic_DNA"/>
</dbReference>
<name>A0A0G1WGZ5_9BACT</name>